<comment type="subcellular location">
    <subcellularLocation>
        <location evidence="1">Cell outer membrane</location>
    </subcellularLocation>
</comment>
<feature type="domain" description="SusD-like N-terminal" evidence="7">
    <location>
        <begin position="22"/>
        <end position="233"/>
    </location>
</feature>
<name>A0A7J4XF68_9BACE</name>
<comment type="caution">
    <text evidence="8">The sequence shown here is derived from an EMBL/GenBank/DDBJ whole genome shotgun (WGS) entry which is preliminary data.</text>
</comment>
<accession>A0A7J4XF68</accession>
<dbReference type="Gene3D" id="1.25.40.390">
    <property type="match status" value="1"/>
</dbReference>
<dbReference type="Proteomes" id="UP000422221">
    <property type="component" value="Unassembled WGS sequence"/>
</dbReference>
<dbReference type="PROSITE" id="PS51257">
    <property type="entry name" value="PROKAR_LIPOPROTEIN"/>
    <property type="match status" value="1"/>
</dbReference>
<gene>
    <name evidence="8" type="ORF">F3F73_17550</name>
</gene>
<evidence type="ECO:0000256" key="3">
    <source>
        <dbReference type="ARBA" id="ARBA00022729"/>
    </source>
</evidence>
<dbReference type="Pfam" id="PF14322">
    <property type="entry name" value="SusD-like_3"/>
    <property type="match status" value="1"/>
</dbReference>
<keyword evidence="5" id="KW-0998">Cell outer membrane</keyword>
<dbReference type="GeneID" id="93115577"/>
<evidence type="ECO:0000313" key="9">
    <source>
        <dbReference type="Proteomes" id="UP000422221"/>
    </source>
</evidence>
<feature type="domain" description="RagB/SusD" evidence="6">
    <location>
        <begin position="285"/>
        <end position="489"/>
    </location>
</feature>
<organism evidence="8 9">
    <name type="scientific">Bacteroides salyersiae</name>
    <dbReference type="NCBI Taxonomy" id="291644"/>
    <lineage>
        <taxon>Bacteria</taxon>
        <taxon>Pseudomonadati</taxon>
        <taxon>Bacteroidota</taxon>
        <taxon>Bacteroidia</taxon>
        <taxon>Bacteroidales</taxon>
        <taxon>Bacteroidaceae</taxon>
        <taxon>Bacteroides</taxon>
    </lineage>
</organism>
<protein>
    <submittedName>
        <fullName evidence="8">RagB/SusD family nutrient uptake outer membrane protein</fullName>
    </submittedName>
</protein>
<dbReference type="RefSeq" id="WP_007478936.1">
    <property type="nucleotide sequence ID" value="NZ_CAXSTI010000003.1"/>
</dbReference>
<evidence type="ECO:0000256" key="5">
    <source>
        <dbReference type="ARBA" id="ARBA00023237"/>
    </source>
</evidence>
<dbReference type="EMBL" id="VWMK01000019">
    <property type="protein sequence ID" value="KAA3760676.1"/>
    <property type="molecule type" value="Genomic_DNA"/>
</dbReference>
<evidence type="ECO:0000256" key="2">
    <source>
        <dbReference type="ARBA" id="ARBA00006275"/>
    </source>
</evidence>
<dbReference type="GO" id="GO:0009279">
    <property type="term" value="C:cell outer membrane"/>
    <property type="evidence" value="ECO:0007669"/>
    <property type="project" value="UniProtKB-SubCell"/>
</dbReference>
<proteinExistence type="inferred from homology"/>
<evidence type="ECO:0000256" key="4">
    <source>
        <dbReference type="ARBA" id="ARBA00023136"/>
    </source>
</evidence>
<dbReference type="InterPro" id="IPR033985">
    <property type="entry name" value="SusD-like_N"/>
</dbReference>
<dbReference type="SUPFAM" id="SSF48452">
    <property type="entry name" value="TPR-like"/>
    <property type="match status" value="1"/>
</dbReference>
<dbReference type="AlphaFoldDB" id="A0A7J4XF68"/>
<keyword evidence="3" id="KW-0732">Signal</keyword>
<dbReference type="InterPro" id="IPR011990">
    <property type="entry name" value="TPR-like_helical_dom_sf"/>
</dbReference>
<dbReference type="Pfam" id="PF07980">
    <property type="entry name" value="SusD_RagB"/>
    <property type="match status" value="1"/>
</dbReference>
<evidence type="ECO:0000313" key="8">
    <source>
        <dbReference type="EMBL" id="KAA3760676.1"/>
    </source>
</evidence>
<evidence type="ECO:0000259" key="7">
    <source>
        <dbReference type="Pfam" id="PF14322"/>
    </source>
</evidence>
<sequence length="494" mass="56124">MKKIKYYILGLLVTCSVSSCEDYLTVLPENNQSSFEYWETKEDVEAVLAAGYVNLRSCVETFLLWGEARGNGLDYLSTSGSDLQKAGRKLRDFDILPDNKLCDYSKPYAAIAMANAVIKYASDVVEKDPSFDRNMCRSFMAEAFFQRSLAYFYLVRTFKDTPFVVEPYVDDSAPYVMGKTDGTTILKSCISDLETYLPNAKEFFPEVDNDDPINTKGRATQWGIHALLADMYLWMGDYDNCISHCNSVISSGRVGLINNGFMNFFPGNSNEGIFEIQYSNPKSQTNSFQTWFKSSSDGYYKITEYVNGLFDMESNDIRGLNYTYNADGYIWKYLGVDKTTARAASENDQNYIIYRLADVLLMKAEALIMQGHNEDAADLIDRTRERAGLGETTLSDDRMVMLETLLVERQKEFFGEGKNWFDLLRIGLRSEQLNDTQYKTLFVEQALKAVGASRQSLGRATLANSGSWYLPYSEDELSKNPLLEQSDYYQSISN</sequence>
<dbReference type="InterPro" id="IPR012944">
    <property type="entry name" value="SusD_RagB_dom"/>
</dbReference>
<keyword evidence="4" id="KW-0472">Membrane</keyword>
<reference evidence="8 9" key="1">
    <citation type="journal article" date="2019" name="Nat. Med.">
        <title>A library of human gut bacterial isolates paired with longitudinal multiomics data enables mechanistic microbiome research.</title>
        <authorList>
            <person name="Poyet M."/>
            <person name="Groussin M."/>
            <person name="Gibbons S.M."/>
            <person name="Avila-Pacheco J."/>
            <person name="Jiang X."/>
            <person name="Kearney S.M."/>
            <person name="Perrotta A.R."/>
            <person name="Berdy B."/>
            <person name="Zhao S."/>
            <person name="Lieberman T.D."/>
            <person name="Swanson P.K."/>
            <person name="Smith M."/>
            <person name="Roesemann S."/>
            <person name="Alexander J.E."/>
            <person name="Rich S.A."/>
            <person name="Livny J."/>
            <person name="Vlamakis H."/>
            <person name="Clish C."/>
            <person name="Bullock K."/>
            <person name="Deik A."/>
            <person name="Scott J."/>
            <person name="Pierce K.A."/>
            <person name="Xavier R.J."/>
            <person name="Alm E.J."/>
        </authorList>
    </citation>
    <scope>NUCLEOTIDE SEQUENCE [LARGE SCALE GENOMIC DNA]</scope>
    <source>
        <strain evidence="8 9">BIOML-A10</strain>
    </source>
</reference>
<evidence type="ECO:0000256" key="1">
    <source>
        <dbReference type="ARBA" id="ARBA00004442"/>
    </source>
</evidence>
<evidence type="ECO:0000259" key="6">
    <source>
        <dbReference type="Pfam" id="PF07980"/>
    </source>
</evidence>
<comment type="similarity">
    <text evidence="2">Belongs to the SusD family.</text>
</comment>